<sequence>MSDLERRRAIRALMSAPQQFSDDELRRIVMTIDAEMIARVGEKVSYPKLEKAVANLCLGGGGRLTTAFVAIVDGPGGYHLTVSHLLAIEPGLLLAKGAGETTILATLVALLDLGRGTLPASWRAPPSFALARTWANAIALQRTDPMRLKEIAKKEKLWSCTNRLAWLIDGDHLSVT</sequence>
<dbReference type="AlphaFoldDB" id="A0A0F9X330"/>
<proteinExistence type="predicted"/>
<name>A0A0F9X330_9ZZZZ</name>
<gene>
    <name evidence="1" type="ORF">LCGC14_0272990</name>
</gene>
<reference evidence="1" key="1">
    <citation type="journal article" date="2015" name="Nature">
        <title>Complex archaea that bridge the gap between prokaryotes and eukaryotes.</title>
        <authorList>
            <person name="Spang A."/>
            <person name="Saw J.H."/>
            <person name="Jorgensen S.L."/>
            <person name="Zaremba-Niedzwiedzka K."/>
            <person name="Martijn J."/>
            <person name="Lind A.E."/>
            <person name="van Eijk R."/>
            <person name="Schleper C."/>
            <person name="Guy L."/>
            <person name="Ettema T.J."/>
        </authorList>
    </citation>
    <scope>NUCLEOTIDE SEQUENCE</scope>
</reference>
<organism evidence="1">
    <name type="scientific">marine sediment metagenome</name>
    <dbReference type="NCBI Taxonomy" id="412755"/>
    <lineage>
        <taxon>unclassified sequences</taxon>
        <taxon>metagenomes</taxon>
        <taxon>ecological metagenomes</taxon>
    </lineage>
</organism>
<comment type="caution">
    <text evidence="1">The sequence shown here is derived from an EMBL/GenBank/DDBJ whole genome shotgun (WGS) entry which is preliminary data.</text>
</comment>
<protein>
    <submittedName>
        <fullName evidence="1">Uncharacterized protein</fullName>
    </submittedName>
</protein>
<accession>A0A0F9X330</accession>
<dbReference type="EMBL" id="LAZR01000153">
    <property type="protein sequence ID" value="KKN85888.1"/>
    <property type="molecule type" value="Genomic_DNA"/>
</dbReference>
<evidence type="ECO:0000313" key="1">
    <source>
        <dbReference type="EMBL" id="KKN85888.1"/>
    </source>
</evidence>